<dbReference type="Gene3D" id="2.30.29.30">
    <property type="entry name" value="Pleckstrin-homology domain (PH domain)/Phosphotyrosine-binding domain (PTB)"/>
    <property type="match status" value="1"/>
</dbReference>
<gene>
    <name evidence="9" type="ORF">MFLAVUS_010161</name>
</gene>
<name>A0ABP9ZC25_9FUNG</name>
<dbReference type="InterPro" id="IPR004182">
    <property type="entry name" value="GRAM"/>
</dbReference>
<proteinExistence type="inferred from homology"/>
<dbReference type="PANTHER" id="PTHR23319">
    <property type="entry name" value="GRAM DOMAIN CONTAINING 1B, ISOFORM E"/>
    <property type="match status" value="1"/>
</dbReference>
<comment type="similarity">
    <text evidence="2">Belongs to the YSP2 family.</text>
</comment>
<feature type="compositionally biased region" description="Basic residues" evidence="7">
    <location>
        <begin position="542"/>
        <end position="556"/>
    </location>
</feature>
<evidence type="ECO:0000256" key="2">
    <source>
        <dbReference type="ARBA" id="ARBA00006582"/>
    </source>
</evidence>
<accession>A0ABP9ZC25</accession>
<feature type="domain" description="VASt" evidence="8">
    <location>
        <begin position="367"/>
        <end position="536"/>
    </location>
</feature>
<dbReference type="InterPro" id="IPR011993">
    <property type="entry name" value="PH-like_dom_sf"/>
</dbReference>
<keyword evidence="5" id="KW-0472">Membrane</keyword>
<dbReference type="InterPro" id="IPR051482">
    <property type="entry name" value="Cholesterol_transport"/>
</dbReference>
<feature type="compositionally biased region" description="Polar residues" evidence="7">
    <location>
        <begin position="271"/>
        <end position="287"/>
    </location>
</feature>
<feature type="compositionally biased region" description="Basic and acidic residues" evidence="7">
    <location>
        <begin position="296"/>
        <end position="307"/>
    </location>
</feature>
<evidence type="ECO:0000313" key="10">
    <source>
        <dbReference type="Proteomes" id="UP001473302"/>
    </source>
</evidence>
<evidence type="ECO:0000259" key="8">
    <source>
        <dbReference type="PROSITE" id="PS51778"/>
    </source>
</evidence>
<dbReference type="Proteomes" id="UP001473302">
    <property type="component" value="Unassembled WGS sequence"/>
</dbReference>
<dbReference type="PANTHER" id="PTHR23319:SF4">
    <property type="entry name" value="GRAM DOMAIN CONTAINING 1B, ISOFORM E"/>
    <property type="match status" value="1"/>
</dbReference>
<dbReference type="InterPro" id="IPR031968">
    <property type="entry name" value="VASt"/>
</dbReference>
<dbReference type="Pfam" id="PF02893">
    <property type="entry name" value="GRAM"/>
    <property type="match status" value="1"/>
</dbReference>
<organism evidence="9 10">
    <name type="scientific">Mucor flavus</name>
    <dbReference type="NCBI Taxonomy" id="439312"/>
    <lineage>
        <taxon>Eukaryota</taxon>
        <taxon>Fungi</taxon>
        <taxon>Fungi incertae sedis</taxon>
        <taxon>Mucoromycota</taxon>
        <taxon>Mucoromycotina</taxon>
        <taxon>Mucoromycetes</taxon>
        <taxon>Mucorales</taxon>
        <taxon>Mucorineae</taxon>
        <taxon>Mucoraceae</taxon>
        <taxon>Mucor</taxon>
    </lineage>
</organism>
<keyword evidence="6" id="KW-0175">Coiled coil</keyword>
<evidence type="ECO:0000256" key="6">
    <source>
        <dbReference type="SAM" id="Coils"/>
    </source>
</evidence>
<protein>
    <recommendedName>
        <fullName evidence="8">VASt domain-containing protein</fullName>
    </recommendedName>
</protein>
<sequence>MDHALSPKPQATSRAPSPVPSAVYASTHDARSSPRLPHPRRSSFSTEVGTDATEQRPLTTQRSFPHLSKKTRKHQEKQSRRGSDATTDGSEASFSITAATESIALVAPRLLANDKRNHDFHVLFRSVPDGERLIDDYGCALQKEILLQGRVYISEHHLCFNANIFGWITNLVIAFADIEEIEKRTTAIFIPNAILITTCSSKHFLASFLSRDQAFDQMVELWKASRANSSTMESKHDDDATAFSEEEDESDLTSDYSYTESEEDDDLIKPNQIQDKSSFQDRQSSLASLPLPKHLSSADEAARRRAVSEAGPRPNMQEYIKNKTTTSANADATVPAVTEANPSPQQPQSPAQLKSKTDCVCGINDQHFPITVMDNKYDTSIETMYNLLYNSSFMNRFLCEVEKSTEVSIGEWAKNGSIPYSRESSYIKFLGGSIGPKSTKCYLKEDVLHLDTADYVSQLTVTQTPDVPAGGSFNVKTKTCISWSDQGQVRVLVTVLVDFTKSSWLKSTIEKATIDGQQSFYKSLDAAVRKYLDQQAGSNKVSSRKKGGKRRHRKHSSEREVTAVSAPIVPQVPPNHFIVEILCGVLNWIIDNISVPNTSQLTAVCMGMMVLTNIYIASKMSGVDKQLTQMGHPTFQQQQYSEYSYGDQDNNSLWRLLSKLDPDARKEDLKFVHQTRDPLPSSIKYQSHNNNDEEAMVSDEHLEYSQMAKNKLDRQMMELEKMIQKAGQSMEQVTQVVQNQRKRILNPELK</sequence>
<feature type="coiled-coil region" evidence="6">
    <location>
        <begin position="705"/>
        <end position="736"/>
    </location>
</feature>
<feature type="region of interest" description="Disordered" evidence="7">
    <location>
        <begin position="1"/>
        <end position="92"/>
    </location>
</feature>
<dbReference type="SMART" id="SM00568">
    <property type="entry name" value="GRAM"/>
    <property type="match status" value="1"/>
</dbReference>
<evidence type="ECO:0000256" key="3">
    <source>
        <dbReference type="ARBA" id="ARBA00022692"/>
    </source>
</evidence>
<dbReference type="PROSITE" id="PS51778">
    <property type="entry name" value="VAST"/>
    <property type="match status" value="1"/>
</dbReference>
<dbReference type="CDD" id="cd13220">
    <property type="entry name" value="PH-GRAM_GRAMDC"/>
    <property type="match status" value="1"/>
</dbReference>
<evidence type="ECO:0000256" key="4">
    <source>
        <dbReference type="ARBA" id="ARBA00022989"/>
    </source>
</evidence>
<dbReference type="EMBL" id="BAABUK010000033">
    <property type="protein sequence ID" value="GAA5816631.1"/>
    <property type="molecule type" value="Genomic_DNA"/>
</dbReference>
<evidence type="ECO:0000256" key="7">
    <source>
        <dbReference type="SAM" id="MobiDB-lite"/>
    </source>
</evidence>
<evidence type="ECO:0000256" key="5">
    <source>
        <dbReference type="ARBA" id="ARBA00023136"/>
    </source>
</evidence>
<feature type="region of interest" description="Disordered" evidence="7">
    <location>
        <begin position="535"/>
        <end position="563"/>
    </location>
</feature>
<evidence type="ECO:0000256" key="1">
    <source>
        <dbReference type="ARBA" id="ARBA00004167"/>
    </source>
</evidence>
<keyword evidence="3" id="KW-0812">Transmembrane</keyword>
<feature type="region of interest" description="Disordered" evidence="7">
    <location>
        <begin position="230"/>
        <end position="329"/>
    </location>
</feature>
<keyword evidence="4" id="KW-1133">Transmembrane helix</keyword>
<comment type="subcellular location">
    <subcellularLocation>
        <location evidence="1">Membrane</location>
        <topology evidence="1">Single-pass membrane protein</topology>
    </subcellularLocation>
</comment>
<comment type="caution">
    <text evidence="9">The sequence shown here is derived from an EMBL/GenBank/DDBJ whole genome shotgun (WGS) entry which is preliminary data.</text>
</comment>
<keyword evidence="10" id="KW-1185">Reference proteome</keyword>
<reference evidence="9 10" key="1">
    <citation type="submission" date="2024-04" db="EMBL/GenBank/DDBJ databases">
        <title>genome sequences of Mucor flavus KT1a and Helicostylum pulchrum KT1b strains isolated from the surface of a dry-aged beef.</title>
        <authorList>
            <person name="Toyotome T."/>
            <person name="Hosono M."/>
            <person name="Torimaru M."/>
            <person name="Fukuda K."/>
            <person name="Mikami N."/>
        </authorList>
    </citation>
    <scope>NUCLEOTIDE SEQUENCE [LARGE SCALE GENOMIC DNA]</scope>
    <source>
        <strain evidence="9 10">KT1a</strain>
    </source>
</reference>
<evidence type="ECO:0000313" key="9">
    <source>
        <dbReference type="EMBL" id="GAA5816631.1"/>
    </source>
</evidence>
<dbReference type="Pfam" id="PF16016">
    <property type="entry name" value="VASt"/>
    <property type="match status" value="1"/>
</dbReference>